<evidence type="ECO:0000313" key="3">
    <source>
        <dbReference type="Proteomes" id="UP001497644"/>
    </source>
</evidence>
<keyword evidence="3" id="KW-1185">Reference proteome</keyword>
<evidence type="ECO:0000313" key="2">
    <source>
        <dbReference type="EMBL" id="CAL1671671.1"/>
    </source>
</evidence>
<reference evidence="2" key="1">
    <citation type="submission" date="2024-04" db="EMBL/GenBank/DDBJ databases">
        <authorList>
            <consortium name="Molecular Ecology Group"/>
        </authorList>
    </citation>
    <scope>NUCLEOTIDE SEQUENCE</scope>
</reference>
<feature type="coiled-coil region" evidence="1">
    <location>
        <begin position="10"/>
        <end position="52"/>
    </location>
</feature>
<protein>
    <submittedName>
        <fullName evidence="2">Uncharacterized protein</fullName>
    </submittedName>
</protein>
<evidence type="ECO:0000256" key="1">
    <source>
        <dbReference type="SAM" id="Coils"/>
    </source>
</evidence>
<sequence>MVERKIGEKEEKWRQEKEEMRKRIEEEKGRGMEERIKRIEMREEKKEREERRRNIVIRGIKGGEKEVERRVGEILKELGIEAEGKETRCVGGRKEGEKGIAVIKLSNEEKKEIMRKRRGLKDKR</sequence>
<proteinExistence type="predicted"/>
<keyword evidence="1" id="KW-0175">Coiled coil</keyword>
<dbReference type="EMBL" id="CAXIPU020000412">
    <property type="protein sequence ID" value="CAL1671671.1"/>
    <property type="molecule type" value="Genomic_DNA"/>
</dbReference>
<gene>
    <name evidence="2" type="ORF">LPLAT_LOCUS4593</name>
</gene>
<name>A0AAV2MVP7_9HYME</name>
<comment type="caution">
    <text evidence="2">The sequence shown here is derived from an EMBL/GenBank/DDBJ whole genome shotgun (WGS) entry which is preliminary data.</text>
</comment>
<organism evidence="2 3">
    <name type="scientific">Lasius platythorax</name>
    <dbReference type="NCBI Taxonomy" id="488582"/>
    <lineage>
        <taxon>Eukaryota</taxon>
        <taxon>Metazoa</taxon>
        <taxon>Ecdysozoa</taxon>
        <taxon>Arthropoda</taxon>
        <taxon>Hexapoda</taxon>
        <taxon>Insecta</taxon>
        <taxon>Pterygota</taxon>
        <taxon>Neoptera</taxon>
        <taxon>Endopterygota</taxon>
        <taxon>Hymenoptera</taxon>
        <taxon>Apocrita</taxon>
        <taxon>Aculeata</taxon>
        <taxon>Formicoidea</taxon>
        <taxon>Formicidae</taxon>
        <taxon>Formicinae</taxon>
        <taxon>Lasius</taxon>
        <taxon>Lasius</taxon>
    </lineage>
</organism>
<dbReference type="Proteomes" id="UP001497644">
    <property type="component" value="Unassembled WGS sequence"/>
</dbReference>
<accession>A0AAV2MVP7</accession>
<dbReference type="AlphaFoldDB" id="A0AAV2MVP7"/>